<gene>
    <name evidence="2" type="ORF">dnl_32360</name>
</gene>
<organism evidence="2 3">
    <name type="scientific">Desulfonema limicola</name>
    <dbReference type="NCBI Taxonomy" id="45656"/>
    <lineage>
        <taxon>Bacteria</taxon>
        <taxon>Pseudomonadati</taxon>
        <taxon>Thermodesulfobacteriota</taxon>
        <taxon>Desulfobacteria</taxon>
        <taxon>Desulfobacterales</taxon>
        <taxon>Desulfococcaceae</taxon>
        <taxon>Desulfonema</taxon>
    </lineage>
</organism>
<evidence type="ECO:0000256" key="1">
    <source>
        <dbReference type="SAM" id="Phobius"/>
    </source>
</evidence>
<dbReference type="Proteomes" id="UP000663720">
    <property type="component" value="Chromosome"/>
</dbReference>
<dbReference type="KEGG" id="dli:dnl_32360"/>
<sequence length="47" mass="5157">MVRIISGYSGQGYLSWVSFCILGILIQTQPNFQFGTPLVDEYAQSAG</sequence>
<feature type="transmembrane region" description="Helical" evidence="1">
    <location>
        <begin position="12"/>
        <end position="29"/>
    </location>
</feature>
<dbReference type="AlphaFoldDB" id="A0A975B8X2"/>
<accession>A0A975B8X2</accession>
<protein>
    <submittedName>
        <fullName evidence="2">Uncharacterized protein</fullName>
    </submittedName>
</protein>
<reference evidence="2" key="1">
    <citation type="journal article" date="2021" name="Microb. Physiol.">
        <title>Proteogenomic Insights into the Physiology of Marine, Sulfate-Reducing, Filamentous Desulfonema limicola and Desulfonema magnum.</title>
        <authorList>
            <person name="Schnaars V."/>
            <person name="Wohlbrand L."/>
            <person name="Scheve S."/>
            <person name="Hinrichs C."/>
            <person name="Reinhardt R."/>
            <person name="Rabus R."/>
        </authorList>
    </citation>
    <scope>NUCLEOTIDE SEQUENCE</scope>
    <source>
        <strain evidence="2">5ac10</strain>
    </source>
</reference>
<keyword evidence="1" id="KW-1133">Transmembrane helix</keyword>
<name>A0A975B8X2_9BACT</name>
<keyword evidence="1" id="KW-0812">Transmembrane</keyword>
<keyword evidence="3" id="KW-1185">Reference proteome</keyword>
<dbReference type="EMBL" id="CP061799">
    <property type="protein sequence ID" value="QTA80919.1"/>
    <property type="molecule type" value="Genomic_DNA"/>
</dbReference>
<proteinExistence type="predicted"/>
<evidence type="ECO:0000313" key="3">
    <source>
        <dbReference type="Proteomes" id="UP000663720"/>
    </source>
</evidence>
<evidence type="ECO:0000313" key="2">
    <source>
        <dbReference type="EMBL" id="QTA80919.1"/>
    </source>
</evidence>
<keyword evidence="1" id="KW-0472">Membrane</keyword>